<name>A0AAE2CLE8_9LAMI</name>
<protein>
    <recommendedName>
        <fullName evidence="6">SWIM-type domain-containing protein</fullName>
    </recommendedName>
</protein>
<dbReference type="InterPro" id="IPR007527">
    <property type="entry name" value="Znf_SWIM"/>
</dbReference>
<dbReference type="Proteomes" id="UP001293254">
    <property type="component" value="Unassembled WGS sequence"/>
</dbReference>
<evidence type="ECO:0000256" key="1">
    <source>
        <dbReference type="ARBA" id="ARBA00022723"/>
    </source>
</evidence>
<reference evidence="7" key="2">
    <citation type="journal article" date="2024" name="Plant">
        <title>Genomic evolution and insights into agronomic trait innovations of Sesamum species.</title>
        <authorList>
            <person name="Miao H."/>
            <person name="Wang L."/>
            <person name="Qu L."/>
            <person name="Liu H."/>
            <person name="Sun Y."/>
            <person name="Le M."/>
            <person name="Wang Q."/>
            <person name="Wei S."/>
            <person name="Zheng Y."/>
            <person name="Lin W."/>
            <person name="Duan Y."/>
            <person name="Cao H."/>
            <person name="Xiong S."/>
            <person name="Wang X."/>
            <person name="Wei L."/>
            <person name="Li C."/>
            <person name="Ma Q."/>
            <person name="Ju M."/>
            <person name="Zhao R."/>
            <person name="Li G."/>
            <person name="Mu C."/>
            <person name="Tian Q."/>
            <person name="Mei H."/>
            <person name="Zhang T."/>
            <person name="Gao T."/>
            <person name="Zhang H."/>
        </authorList>
    </citation>
    <scope>NUCLEOTIDE SEQUENCE</scope>
    <source>
        <strain evidence="7">3651</strain>
    </source>
</reference>
<evidence type="ECO:0000313" key="7">
    <source>
        <dbReference type="EMBL" id="KAK4426486.1"/>
    </source>
</evidence>
<dbReference type="PANTHER" id="PTHR31973:SF187">
    <property type="entry name" value="MUTATOR TRANSPOSASE MUDRA PROTEIN"/>
    <property type="match status" value="1"/>
</dbReference>
<feature type="compositionally biased region" description="Basic residues" evidence="5">
    <location>
        <begin position="538"/>
        <end position="551"/>
    </location>
</feature>
<dbReference type="Pfam" id="PF04434">
    <property type="entry name" value="SWIM"/>
    <property type="match status" value="1"/>
</dbReference>
<dbReference type="PANTHER" id="PTHR31973">
    <property type="entry name" value="POLYPROTEIN, PUTATIVE-RELATED"/>
    <property type="match status" value="1"/>
</dbReference>
<dbReference type="AlphaFoldDB" id="A0AAE2CLE8"/>
<proteinExistence type="predicted"/>
<feature type="region of interest" description="Disordered" evidence="5">
    <location>
        <begin position="529"/>
        <end position="555"/>
    </location>
</feature>
<keyword evidence="1" id="KW-0479">Metal-binding</keyword>
<dbReference type="GO" id="GO:0008270">
    <property type="term" value="F:zinc ion binding"/>
    <property type="evidence" value="ECO:0007669"/>
    <property type="project" value="UniProtKB-KW"/>
</dbReference>
<dbReference type="SMART" id="SM00575">
    <property type="entry name" value="ZnF_PMZ"/>
    <property type="match status" value="1"/>
</dbReference>
<comment type="caution">
    <text evidence="7">The sequence shown here is derived from an EMBL/GenBank/DDBJ whole genome shotgun (WGS) entry which is preliminary data.</text>
</comment>
<accession>A0AAE2CLE8</accession>
<evidence type="ECO:0000256" key="2">
    <source>
        <dbReference type="ARBA" id="ARBA00022771"/>
    </source>
</evidence>
<evidence type="ECO:0000313" key="8">
    <source>
        <dbReference type="Proteomes" id="UP001293254"/>
    </source>
</evidence>
<feature type="domain" description="SWIM-type" evidence="6">
    <location>
        <begin position="456"/>
        <end position="488"/>
    </location>
</feature>
<gene>
    <name evidence="7" type="ORF">Salat_1417200</name>
</gene>
<feature type="compositionally biased region" description="Low complexity" evidence="5">
    <location>
        <begin position="598"/>
        <end position="611"/>
    </location>
</feature>
<feature type="region of interest" description="Disordered" evidence="5">
    <location>
        <begin position="584"/>
        <end position="611"/>
    </location>
</feature>
<evidence type="ECO:0000256" key="4">
    <source>
        <dbReference type="PROSITE-ProRule" id="PRU00325"/>
    </source>
</evidence>
<evidence type="ECO:0000256" key="3">
    <source>
        <dbReference type="ARBA" id="ARBA00022833"/>
    </source>
</evidence>
<dbReference type="InterPro" id="IPR004332">
    <property type="entry name" value="Transposase_MuDR"/>
</dbReference>
<evidence type="ECO:0000256" key="5">
    <source>
        <dbReference type="SAM" id="MobiDB-lite"/>
    </source>
</evidence>
<sequence length="611" mass="70781">MRLVAHFLGEEVEVGVELSRGYTLGQLFRDVCASITGLNMGEVGDFYNLVGIYGLLPSDEKMLLTSQSDLDKLMEMYSSLNVVNMHVYMYMKQDYDHEVDKHNHEAEEVQVAMTNLDDEILSSEDEPEIDMGMQLDVEDIDLDDLVVVDSEDGDECSHDYEQLVGSDDEIEPVMARVSDKMAGSLFKRNDVDLIEFEVGQIFNDVQHFKDTLADYKVQEGFEMKRMHNTRKKQTACCKAEGCYWRIHASTWIDGTTFKVKTYSGPHTCKMTEKSKGASSSWIAQKYEKAFKTYQSNLTIDDLNASLVQDYGPKFRALYWTAVKAFNEDDFKNAMVEMRHESEKAWEWMMSEEPFHWSRHAFDEHVKIDQVTNNICESWNSKLGIYRQKPILVLLEHIRRMVMKRITRRYQKAQTWDASTTPAVKKKVDQNFREGRKLIGSEASLEVFEILDNNISFVVNLKLKTCDCREWQISGVPCKHAMSCIHHIREEPTNFIHFYLTKKAYLDTYSGMISPVPQESRWREVENVDNHPTIQPPKLKTRRGRPKLQRRRGAGEPVHVRIDKRSIHHTCQLCKEIGHNKKTCQENPANWGKKRRSKNNSSVVSIHINSIS</sequence>
<evidence type="ECO:0000259" key="6">
    <source>
        <dbReference type="PROSITE" id="PS50966"/>
    </source>
</evidence>
<keyword evidence="8" id="KW-1185">Reference proteome</keyword>
<organism evidence="7 8">
    <name type="scientific">Sesamum alatum</name>
    <dbReference type="NCBI Taxonomy" id="300844"/>
    <lineage>
        <taxon>Eukaryota</taxon>
        <taxon>Viridiplantae</taxon>
        <taxon>Streptophyta</taxon>
        <taxon>Embryophyta</taxon>
        <taxon>Tracheophyta</taxon>
        <taxon>Spermatophyta</taxon>
        <taxon>Magnoliopsida</taxon>
        <taxon>eudicotyledons</taxon>
        <taxon>Gunneridae</taxon>
        <taxon>Pentapetalae</taxon>
        <taxon>asterids</taxon>
        <taxon>lamiids</taxon>
        <taxon>Lamiales</taxon>
        <taxon>Pedaliaceae</taxon>
        <taxon>Sesamum</taxon>
    </lineage>
</organism>
<reference evidence="7" key="1">
    <citation type="submission" date="2020-06" db="EMBL/GenBank/DDBJ databases">
        <authorList>
            <person name="Li T."/>
            <person name="Hu X."/>
            <person name="Zhang T."/>
            <person name="Song X."/>
            <person name="Zhang H."/>
            <person name="Dai N."/>
            <person name="Sheng W."/>
            <person name="Hou X."/>
            <person name="Wei L."/>
        </authorList>
    </citation>
    <scope>NUCLEOTIDE SEQUENCE</scope>
    <source>
        <strain evidence="7">3651</strain>
        <tissue evidence="7">Leaf</tissue>
    </source>
</reference>
<dbReference type="InterPro" id="IPR006564">
    <property type="entry name" value="Znf_PMZ"/>
</dbReference>
<dbReference type="PROSITE" id="PS50966">
    <property type="entry name" value="ZF_SWIM"/>
    <property type="match status" value="1"/>
</dbReference>
<dbReference type="EMBL" id="JACGWO010000005">
    <property type="protein sequence ID" value="KAK4426486.1"/>
    <property type="molecule type" value="Genomic_DNA"/>
</dbReference>
<keyword evidence="3" id="KW-0862">Zinc</keyword>
<dbReference type="Pfam" id="PF03108">
    <property type="entry name" value="DBD_Tnp_Mut"/>
    <property type="match status" value="1"/>
</dbReference>
<keyword evidence="2 4" id="KW-0863">Zinc-finger</keyword>